<evidence type="ECO:0000313" key="5">
    <source>
        <dbReference type="EMBL" id="MCG6657978.1"/>
    </source>
</evidence>
<protein>
    <submittedName>
        <fullName evidence="5">Helix-turn-helix transcriptional regulator</fullName>
    </submittedName>
</protein>
<comment type="caution">
    <text evidence="5">The sequence shown here is derived from an EMBL/GenBank/DDBJ whole genome shotgun (WGS) entry which is preliminary data.</text>
</comment>
<evidence type="ECO:0000256" key="3">
    <source>
        <dbReference type="ARBA" id="ARBA00023163"/>
    </source>
</evidence>
<dbReference type="InterPro" id="IPR036388">
    <property type="entry name" value="WH-like_DNA-bd_sf"/>
</dbReference>
<organism evidence="5 6">
    <name type="scientific">Billgrantia campisalis</name>
    <dbReference type="NCBI Taxonomy" id="74661"/>
    <lineage>
        <taxon>Bacteria</taxon>
        <taxon>Pseudomonadati</taxon>
        <taxon>Pseudomonadota</taxon>
        <taxon>Gammaproteobacteria</taxon>
        <taxon>Oceanospirillales</taxon>
        <taxon>Halomonadaceae</taxon>
        <taxon>Billgrantia</taxon>
    </lineage>
</organism>
<dbReference type="Gene3D" id="1.10.10.10">
    <property type="entry name" value="Winged helix-like DNA-binding domain superfamily/Winged helix DNA-binding domain"/>
    <property type="match status" value="1"/>
</dbReference>
<dbReference type="PANTHER" id="PTHR33204:SF18">
    <property type="entry name" value="TRANSCRIPTIONAL REGULATORY PROTEIN"/>
    <property type="match status" value="1"/>
</dbReference>
<dbReference type="PROSITE" id="PS51118">
    <property type="entry name" value="HTH_HXLR"/>
    <property type="match status" value="1"/>
</dbReference>
<keyword evidence="2" id="KW-0238">DNA-binding</keyword>
<name>A0ABS9P893_9GAMM</name>
<dbReference type="SUPFAM" id="SSF55718">
    <property type="entry name" value="SCP-like"/>
    <property type="match status" value="1"/>
</dbReference>
<keyword evidence="6" id="KW-1185">Reference proteome</keyword>
<dbReference type="InterPro" id="IPR011991">
    <property type="entry name" value="ArsR-like_HTH"/>
</dbReference>
<dbReference type="InterPro" id="IPR002577">
    <property type="entry name" value="HTH_HxlR"/>
</dbReference>
<accession>A0ABS9P893</accession>
<dbReference type="Pfam" id="PF01638">
    <property type="entry name" value="HxlR"/>
    <property type="match status" value="1"/>
</dbReference>
<dbReference type="InterPro" id="IPR036527">
    <property type="entry name" value="SCP2_sterol-bd_dom_sf"/>
</dbReference>
<evidence type="ECO:0000256" key="1">
    <source>
        <dbReference type="ARBA" id="ARBA00023015"/>
    </source>
</evidence>
<feature type="domain" description="HTH hxlR-type" evidence="4">
    <location>
        <begin position="10"/>
        <end position="107"/>
    </location>
</feature>
<dbReference type="InterPro" id="IPR036390">
    <property type="entry name" value="WH_DNA-bd_sf"/>
</dbReference>
<dbReference type="Proteomes" id="UP000814385">
    <property type="component" value="Unassembled WGS sequence"/>
</dbReference>
<keyword evidence="1" id="KW-0805">Transcription regulation</keyword>
<proteinExistence type="predicted"/>
<evidence type="ECO:0000259" key="4">
    <source>
        <dbReference type="PROSITE" id="PS51118"/>
    </source>
</evidence>
<dbReference type="CDD" id="cd00090">
    <property type="entry name" value="HTH_ARSR"/>
    <property type="match status" value="1"/>
</dbReference>
<keyword evidence="3" id="KW-0804">Transcription</keyword>
<gene>
    <name evidence="5" type="ORF">HOP52_09445</name>
</gene>
<evidence type="ECO:0000313" key="6">
    <source>
        <dbReference type="Proteomes" id="UP000814385"/>
    </source>
</evidence>
<sequence length="235" mass="26673">MADWGYGQFCPVAMASEVLGTRWTMLVVRELLCGSHRFNDLRRGLPHISPALLSKRLRELEELGVVRRHLDPNSGTPLYELTEAGEELRPVIMAMGCWGQRWLETQLSMKNLDPSLLMWDMRRNLNPDPLPPHRVTIQFLYHDVTPGQAKWWVVFDKSGEDGVVDLCKKDPGHDVDLYVVSDLRSMTAIWMGLMTVQEALDAGKLQLTGSRQLQSSMQTWLGLSVFADEPKRVSA</sequence>
<dbReference type="PANTHER" id="PTHR33204">
    <property type="entry name" value="TRANSCRIPTIONAL REGULATOR, MARR FAMILY"/>
    <property type="match status" value="1"/>
</dbReference>
<evidence type="ECO:0000256" key="2">
    <source>
        <dbReference type="ARBA" id="ARBA00023125"/>
    </source>
</evidence>
<dbReference type="RefSeq" id="WP_238977122.1">
    <property type="nucleotide sequence ID" value="NZ_JABFUC010000006.1"/>
</dbReference>
<dbReference type="SUPFAM" id="SSF46785">
    <property type="entry name" value="Winged helix' DNA-binding domain"/>
    <property type="match status" value="1"/>
</dbReference>
<dbReference type="EMBL" id="JABFUC010000006">
    <property type="protein sequence ID" value="MCG6657978.1"/>
    <property type="molecule type" value="Genomic_DNA"/>
</dbReference>
<reference evidence="5 6" key="1">
    <citation type="submission" date="2020-05" db="EMBL/GenBank/DDBJ databases">
        <title>Comparative genomic analysis of denitrifying bacteria from Halomonas genus.</title>
        <authorList>
            <person name="Wang L."/>
            <person name="Shao Z."/>
        </authorList>
    </citation>
    <scope>NUCLEOTIDE SEQUENCE [LARGE SCALE GENOMIC DNA]</scope>
    <source>
        <strain evidence="5 6">A4</strain>
    </source>
</reference>